<dbReference type="Gene3D" id="1.10.510.10">
    <property type="entry name" value="Transferase(Phosphotransferase) domain 1"/>
    <property type="match status" value="1"/>
</dbReference>
<organism evidence="2 3">
    <name type="scientific">Deinococcus petrolearius</name>
    <dbReference type="NCBI Taxonomy" id="1751295"/>
    <lineage>
        <taxon>Bacteria</taxon>
        <taxon>Thermotogati</taxon>
        <taxon>Deinococcota</taxon>
        <taxon>Deinococci</taxon>
        <taxon>Deinococcales</taxon>
        <taxon>Deinococcaceae</taxon>
        <taxon>Deinococcus</taxon>
    </lineage>
</organism>
<proteinExistence type="predicted"/>
<dbReference type="Pfam" id="PF00069">
    <property type="entry name" value="Pkinase"/>
    <property type="match status" value="1"/>
</dbReference>
<dbReference type="EMBL" id="JBHSOH010000006">
    <property type="protein sequence ID" value="MFC5848075.1"/>
    <property type="molecule type" value="Genomic_DNA"/>
</dbReference>
<dbReference type="InterPro" id="IPR051681">
    <property type="entry name" value="Ser/Thr_Kinases-Pseudokinases"/>
</dbReference>
<evidence type="ECO:0000259" key="1">
    <source>
        <dbReference type="PROSITE" id="PS50011"/>
    </source>
</evidence>
<gene>
    <name evidence="2" type="ORF">ACFPQ6_07100</name>
</gene>
<dbReference type="InterPro" id="IPR008271">
    <property type="entry name" value="Ser/Thr_kinase_AS"/>
</dbReference>
<dbReference type="InterPro" id="IPR011009">
    <property type="entry name" value="Kinase-like_dom_sf"/>
</dbReference>
<dbReference type="CDD" id="cd14014">
    <property type="entry name" value="STKc_PknB_like"/>
    <property type="match status" value="1"/>
</dbReference>
<dbReference type="PANTHER" id="PTHR44329">
    <property type="entry name" value="SERINE/THREONINE-PROTEIN KINASE TNNI3K-RELATED"/>
    <property type="match status" value="1"/>
</dbReference>
<dbReference type="PROSITE" id="PS00108">
    <property type="entry name" value="PROTEIN_KINASE_ST"/>
    <property type="match status" value="1"/>
</dbReference>
<comment type="caution">
    <text evidence="2">The sequence shown here is derived from an EMBL/GenBank/DDBJ whole genome shotgun (WGS) entry which is preliminary data.</text>
</comment>
<dbReference type="EC" id="2.7.11.1" evidence="2"/>
<reference evidence="3" key="1">
    <citation type="journal article" date="2019" name="Int. J. Syst. Evol. Microbiol.">
        <title>The Global Catalogue of Microorganisms (GCM) 10K type strain sequencing project: providing services to taxonomists for standard genome sequencing and annotation.</title>
        <authorList>
            <consortium name="The Broad Institute Genomics Platform"/>
            <consortium name="The Broad Institute Genome Sequencing Center for Infectious Disease"/>
            <person name="Wu L."/>
            <person name="Ma J."/>
        </authorList>
    </citation>
    <scope>NUCLEOTIDE SEQUENCE [LARGE SCALE GENOMIC DNA]</scope>
    <source>
        <strain evidence="3">CGMCC 1.15053</strain>
    </source>
</reference>
<dbReference type="GO" id="GO:0004674">
    <property type="term" value="F:protein serine/threonine kinase activity"/>
    <property type="evidence" value="ECO:0007669"/>
    <property type="project" value="UniProtKB-EC"/>
</dbReference>
<dbReference type="SMART" id="SM00220">
    <property type="entry name" value="S_TKc"/>
    <property type="match status" value="1"/>
</dbReference>
<protein>
    <submittedName>
        <fullName evidence="2">Serine/threonine-protein kinase</fullName>
        <ecNumber evidence="2">2.7.11.1</ecNumber>
    </submittedName>
</protein>
<evidence type="ECO:0000313" key="2">
    <source>
        <dbReference type="EMBL" id="MFC5848075.1"/>
    </source>
</evidence>
<sequence length="274" mass="30263">MPPAQTLEVNQPRLLYRSGGLRCEGARWRGRPVFVKTRETHSPCTVRRFWQEGEIASRLCHPLVVPLLARTATQLVYDWVEGRSLRELVDQGPLPPDEATSVTWGVLEALAYLHVQGVTHHDLKPENVMLDGGRAQAGAVRLVDFGMSHLRELPDGSKSLRMGTPQFMAPEQFAGARGDPRSDLYSVGALLFDCLAGEPPHKDALGWLSGQPQPALQLPGPAALSTFFGRTLQRDPERRTAQICELQACLNQARGMLDLPRLSPRSPQTWAAPL</sequence>
<keyword evidence="3" id="KW-1185">Reference proteome</keyword>
<evidence type="ECO:0000313" key="3">
    <source>
        <dbReference type="Proteomes" id="UP001595979"/>
    </source>
</evidence>
<keyword evidence="2" id="KW-0418">Kinase</keyword>
<dbReference type="InterPro" id="IPR000719">
    <property type="entry name" value="Prot_kinase_dom"/>
</dbReference>
<feature type="domain" description="Protein kinase" evidence="1">
    <location>
        <begin position="1"/>
        <end position="262"/>
    </location>
</feature>
<dbReference type="SUPFAM" id="SSF56112">
    <property type="entry name" value="Protein kinase-like (PK-like)"/>
    <property type="match status" value="1"/>
</dbReference>
<dbReference type="PROSITE" id="PS50011">
    <property type="entry name" value="PROTEIN_KINASE_DOM"/>
    <property type="match status" value="1"/>
</dbReference>
<dbReference type="RefSeq" id="WP_380047775.1">
    <property type="nucleotide sequence ID" value="NZ_JBHSOH010000006.1"/>
</dbReference>
<name>A0ABW1DHJ1_9DEIO</name>
<accession>A0ABW1DHJ1</accession>
<dbReference type="Proteomes" id="UP001595979">
    <property type="component" value="Unassembled WGS sequence"/>
</dbReference>
<keyword evidence="2" id="KW-0808">Transferase</keyword>